<dbReference type="InterPro" id="IPR005522">
    <property type="entry name" value="IPK"/>
</dbReference>
<keyword evidence="2 8" id="KW-0808">Transferase</keyword>
<evidence type="ECO:0000256" key="8">
    <source>
        <dbReference type="RuleBase" id="RU363090"/>
    </source>
</evidence>
<dbReference type="GO" id="GO:0005524">
    <property type="term" value="F:ATP binding"/>
    <property type="evidence" value="ECO:0007669"/>
    <property type="project" value="UniProtKB-KW"/>
</dbReference>
<name>A0A2H6K8X0_9APIC</name>
<dbReference type="GO" id="GO:0005634">
    <property type="term" value="C:nucleus"/>
    <property type="evidence" value="ECO:0007669"/>
    <property type="project" value="TreeGrafter"/>
</dbReference>
<dbReference type="VEuPathDB" id="PiroplasmaDB:BOVATA_009390"/>
<dbReference type="PANTHER" id="PTHR12400:SF51">
    <property type="entry name" value="INOSITOL POLYPHOSPHATE MULTIKINASE"/>
    <property type="match status" value="1"/>
</dbReference>
<evidence type="ECO:0000256" key="2">
    <source>
        <dbReference type="ARBA" id="ARBA00022679"/>
    </source>
</evidence>
<comment type="similarity">
    <text evidence="1 8">Belongs to the inositol phosphokinase (IPK) family.</text>
</comment>
<dbReference type="GO" id="GO:0005737">
    <property type="term" value="C:cytoplasm"/>
    <property type="evidence" value="ECO:0007669"/>
    <property type="project" value="TreeGrafter"/>
</dbReference>
<sequence>MENPQNTDRHELELFDRRHKKLSGTSLVLCDQDYRFVYKIIPEYTTSEATFYCLINGYPAQDNPVLYECLHGAIKRPDKLAQMGVLPAFKGVVKVVEEEHDTSETKDDDEHCSLVRYFEGEGILGVPKTVFTAIKLENLLHGYERPAVIDIKLGIHNTLDNEQYGGLDAATRAACVKRWQDLKTTHKLEHMCTSSTKRLYNISAEDLGMGPPFSDMEPTELHSLLKSWRQKIVASQTPEVELGFRVCSIYIAKDDGVLEVSASQAKLLKQEDTVNILHTALSSIPEVRQRMVDALVGLRDWVAMQDLLSFAATSLLITYDQKEPTRCRVKWVDFTHVESIRHSQFSVVTVKQALEAHLVVLLENGRHSDAAENEASSATDRRGPRHHGVCVVGDSAEVFEQVHSDEFHQRAQSFRVAVDGKEHAEAVGFQLSLVGCRCCIEQSCAFLACELQFANHYGLEPLFRPLQGAAQQWTLTTVVAHVLFVVTIVNTGQA</sequence>
<keyword evidence="5" id="KW-0067">ATP-binding</keyword>
<gene>
    <name evidence="9" type="ORF">BOVATA_009390</name>
</gene>
<evidence type="ECO:0000256" key="1">
    <source>
        <dbReference type="ARBA" id="ARBA00007374"/>
    </source>
</evidence>
<comment type="catalytic activity">
    <reaction evidence="6">
        <text>1D-myo-inositol 1,4,5-trisphosphate + 2 ATP = 1D-myo-inositol 1,3,4,5,6-pentakisphosphate + 2 ADP + 2 H(+)</text>
        <dbReference type="Rhea" id="RHEA:32359"/>
        <dbReference type="ChEBI" id="CHEBI:15378"/>
        <dbReference type="ChEBI" id="CHEBI:30616"/>
        <dbReference type="ChEBI" id="CHEBI:57733"/>
        <dbReference type="ChEBI" id="CHEBI:203600"/>
        <dbReference type="ChEBI" id="CHEBI:456216"/>
        <dbReference type="EC" id="2.7.1.151"/>
    </reaction>
</comment>
<dbReference type="GeneID" id="39873216"/>
<dbReference type="InterPro" id="IPR038286">
    <property type="entry name" value="IPK_sf"/>
</dbReference>
<dbReference type="Proteomes" id="UP000236319">
    <property type="component" value="Unassembled WGS sequence"/>
</dbReference>
<comment type="catalytic activity">
    <reaction evidence="7">
        <text>1D-myo-inositol 1,3,4,6-tetrakisphosphate + ATP = 1D-myo-inositol 1,3,4,5,6-pentakisphosphate + ADP + H(+)</text>
        <dbReference type="Rhea" id="RHEA:12717"/>
        <dbReference type="ChEBI" id="CHEBI:15378"/>
        <dbReference type="ChEBI" id="CHEBI:30616"/>
        <dbReference type="ChEBI" id="CHEBI:57660"/>
        <dbReference type="ChEBI" id="CHEBI:57733"/>
        <dbReference type="ChEBI" id="CHEBI:456216"/>
        <dbReference type="EC" id="2.7.1.140"/>
    </reaction>
</comment>
<dbReference type="AlphaFoldDB" id="A0A2H6K8X0"/>
<dbReference type="GO" id="GO:0047326">
    <property type="term" value="F:inositol-1,3,4,6-tetrakisphosphate 5-kinase activity"/>
    <property type="evidence" value="ECO:0007669"/>
    <property type="project" value="RHEA"/>
</dbReference>
<dbReference type="EC" id="2.7.-.-" evidence="8"/>
<organism evidence="9 10">
    <name type="scientific">Babesia ovata</name>
    <dbReference type="NCBI Taxonomy" id="189622"/>
    <lineage>
        <taxon>Eukaryota</taxon>
        <taxon>Sar</taxon>
        <taxon>Alveolata</taxon>
        <taxon>Apicomplexa</taxon>
        <taxon>Aconoidasida</taxon>
        <taxon>Piroplasmida</taxon>
        <taxon>Babesiidae</taxon>
        <taxon>Babesia</taxon>
    </lineage>
</organism>
<keyword evidence="10" id="KW-1185">Reference proteome</keyword>
<dbReference type="OrthoDB" id="338650at2759"/>
<evidence type="ECO:0000256" key="4">
    <source>
        <dbReference type="ARBA" id="ARBA00022777"/>
    </source>
</evidence>
<dbReference type="PANTHER" id="PTHR12400">
    <property type="entry name" value="INOSITOL POLYPHOSPHATE KINASE"/>
    <property type="match status" value="1"/>
</dbReference>
<dbReference type="RefSeq" id="XP_028865689.1">
    <property type="nucleotide sequence ID" value="XM_029009856.1"/>
</dbReference>
<evidence type="ECO:0000313" key="9">
    <source>
        <dbReference type="EMBL" id="GBE59446.1"/>
    </source>
</evidence>
<protein>
    <recommendedName>
        <fullName evidence="8">Kinase</fullName>
        <ecNumber evidence="8">2.7.-.-</ecNumber>
    </recommendedName>
</protein>
<evidence type="ECO:0000256" key="5">
    <source>
        <dbReference type="ARBA" id="ARBA00022840"/>
    </source>
</evidence>
<dbReference type="SUPFAM" id="SSF56104">
    <property type="entry name" value="SAICAR synthase-like"/>
    <property type="match status" value="1"/>
</dbReference>
<dbReference type="GO" id="GO:0008440">
    <property type="term" value="F:inositol-1,4,5-trisphosphate 3-kinase activity"/>
    <property type="evidence" value="ECO:0007669"/>
    <property type="project" value="TreeGrafter"/>
</dbReference>
<evidence type="ECO:0000256" key="7">
    <source>
        <dbReference type="ARBA" id="ARBA00036525"/>
    </source>
</evidence>
<keyword evidence="4 8" id="KW-0418">Kinase</keyword>
<dbReference type="EMBL" id="BDSA01000001">
    <property type="protein sequence ID" value="GBE59446.1"/>
    <property type="molecule type" value="Genomic_DNA"/>
</dbReference>
<evidence type="ECO:0000313" key="10">
    <source>
        <dbReference type="Proteomes" id="UP000236319"/>
    </source>
</evidence>
<dbReference type="GO" id="GO:0032958">
    <property type="term" value="P:inositol phosphate biosynthetic process"/>
    <property type="evidence" value="ECO:0007669"/>
    <property type="project" value="InterPro"/>
</dbReference>
<comment type="caution">
    <text evidence="9">The sequence shown here is derived from an EMBL/GenBank/DDBJ whole genome shotgun (WGS) entry which is preliminary data.</text>
</comment>
<proteinExistence type="inferred from homology"/>
<dbReference type="Pfam" id="PF03770">
    <property type="entry name" value="IPK"/>
    <property type="match status" value="1"/>
</dbReference>
<dbReference type="Gene3D" id="3.30.470.160">
    <property type="entry name" value="Inositol polyphosphate kinase"/>
    <property type="match status" value="1"/>
</dbReference>
<evidence type="ECO:0000256" key="6">
    <source>
        <dbReference type="ARBA" id="ARBA00036164"/>
    </source>
</evidence>
<reference evidence="9 10" key="1">
    <citation type="journal article" date="2017" name="BMC Genomics">
        <title>Whole-genome assembly of Babesia ovata and comparative genomics between closely related pathogens.</title>
        <authorList>
            <person name="Yamagishi J."/>
            <person name="Asada M."/>
            <person name="Hakimi H."/>
            <person name="Tanaka T.Q."/>
            <person name="Sugimoto C."/>
            <person name="Kawazu S."/>
        </authorList>
    </citation>
    <scope>NUCLEOTIDE SEQUENCE [LARGE SCALE GENOMIC DNA]</scope>
    <source>
        <strain evidence="9 10">Miyake</strain>
    </source>
</reference>
<keyword evidence="3" id="KW-0547">Nucleotide-binding</keyword>
<evidence type="ECO:0000256" key="3">
    <source>
        <dbReference type="ARBA" id="ARBA00022741"/>
    </source>
</evidence>
<accession>A0A2H6K8X0</accession>